<sequence>MTSPLEDRPAVDAFTEASALWLVGDSPPSFLIDAAVEAVVAGLDAPALHELAGLSDSDEAWELRAALERALGELGVPVPDPDPGTRPMAMRALAALLLRDRISVRELVDWARGVVGDADPGEARRFLEIGDELDAGRITPHEAQLAAIDEAARYLRVTAAHGA</sequence>
<proteinExistence type="predicted"/>
<accession>A0ABU1FLS0</accession>
<reference evidence="2" key="1">
    <citation type="submission" date="2023-07" db="EMBL/GenBank/DDBJ databases">
        <title>Description of three actinobacteria isolated from air of manufacturing shop in a pharmaceutical factory.</title>
        <authorList>
            <person name="Zhang D.-F."/>
        </authorList>
    </citation>
    <scope>NUCLEOTIDE SEQUENCE [LARGE SCALE GENOMIC DNA]</scope>
    <source>
        <strain evidence="2">CCTCC AB 2011122</strain>
    </source>
</reference>
<dbReference type="RefSeq" id="WP_310520764.1">
    <property type="nucleotide sequence ID" value="NZ_BAABBS010000002.1"/>
</dbReference>
<protein>
    <submittedName>
        <fullName evidence="1">Uncharacterized protein</fullName>
    </submittedName>
</protein>
<organism evidence="1 2">
    <name type="scientific">Agromyces indicus</name>
    <dbReference type="NCBI Taxonomy" id="758919"/>
    <lineage>
        <taxon>Bacteria</taxon>
        <taxon>Bacillati</taxon>
        <taxon>Actinomycetota</taxon>
        <taxon>Actinomycetes</taxon>
        <taxon>Micrococcales</taxon>
        <taxon>Microbacteriaceae</taxon>
        <taxon>Agromyces</taxon>
    </lineage>
</organism>
<keyword evidence="2" id="KW-1185">Reference proteome</keyword>
<dbReference type="EMBL" id="JAVKGS010000002">
    <property type="protein sequence ID" value="MDR5692287.1"/>
    <property type="molecule type" value="Genomic_DNA"/>
</dbReference>
<evidence type="ECO:0000313" key="1">
    <source>
        <dbReference type="EMBL" id="MDR5692287.1"/>
    </source>
</evidence>
<comment type="caution">
    <text evidence="1">The sequence shown here is derived from an EMBL/GenBank/DDBJ whole genome shotgun (WGS) entry which is preliminary data.</text>
</comment>
<name>A0ABU1FLS0_9MICO</name>
<dbReference type="Proteomes" id="UP001260072">
    <property type="component" value="Unassembled WGS sequence"/>
</dbReference>
<gene>
    <name evidence="1" type="ORF">RH861_09465</name>
</gene>
<evidence type="ECO:0000313" key="2">
    <source>
        <dbReference type="Proteomes" id="UP001260072"/>
    </source>
</evidence>